<accession>A0A5C5WLE7</accession>
<gene>
    <name evidence="1" type="ORF">KOR42_34920</name>
</gene>
<keyword evidence="2" id="KW-1185">Reference proteome</keyword>
<organism evidence="1 2">
    <name type="scientific">Thalassoglobus neptunius</name>
    <dbReference type="NCBI Taxonomy" id="1938619"/>
    <lineage>
        <taxon>Bacteria</taxon>
        <taxon>Pseudomonadati</taxon>
        <taxon>Planctomycetota</taxon>
        <taxon>Planctomycetia</taxon>
        <taxon>Planctomycetales</taxon>
        <taxon>Planctomycetaceae</taxon>
        <taxon>Thalassoglobus</taxon>
    </lineage>
</organism>
<sequence>MQNDRPAVRLWIDGVGCWLISRSQRLTVGSMQPASSAIRSGGEASSSEHIGIFSDLRSRHASFSREDGSFILEPRGRVRIGNVDRNSAMPLSNEAAIQLGDEVVMKYCLPSPLSGSARLTLESGHRFANSLNGIILLEKTCLLGAGSQSHIVCKNWQRDIVIFERANNLFCKVSSRESSTENGSGEQQEAPQVLECRPGEILSGEDWSFHVEAIDLPAV</sequence>
<protein>
    <recommendedName>
        <fullName evidence="3">FHA domain-containing protein</fullName>
    </recommendedName>
</protein>
<evidence type="ECO:0000313" key="1">
    <source>
        <dbReference type="EMBL" id="TWT51604.1"/>
    </source>
</evidence>
<dbReference type="AlphaFoldDB" id="A0A5C5WLE7"/>
<proteinExistence type="predicted"/>
<dbReference type="Proteomes" id="UP000317243">
    <property type="component" value="Unassembled WGS sequence"/>
</dbReference>
<comment type="caution">
    <text evidence="1">The sequence shown here is derived from an EMBL/GenBank/DDBJ whole genome shotgun (WGS) entry which is preliminary data.</text>
</comment>
<dbReference type="EMBL" id="SIHI01000012">
    <property type="protein sequence ID" value="TWT51604.1"/>
    <property type="molecule type" value="Genomic_DNA"/>
</dbReference>
<name>A0A5C5WLE7_9PLAN</name>
<reference evidence="1 2" key="1">
    <citation type="submission" date="2019-02" db="EMBL/GenBank/DDBJ databases">
        <title>Deep-cultivation of Planctomycetes and their phenomic and genomic characterization uncovers novel biology.</title>
        <authorList>
            <person name="Wiegand S."/>
            <person name="Jogler M."/>
            <person name="Boedeker C."/>
            <person name="Pinto D."/>
            <person name="Vollmers J."/>
            <person name="Rivas-Marin E."/>
            <person name="Kohn T."/>
            <person name="Peeters S.H."/>
            <person name="Heuer A."/>
            <person name="Rast P."/>
            <person name="Oberbeckmann S."/>
            <person name="Bunk B."/>
            <person name="Jeske O."/>
            <person name="Meyerdierks A."/>
            <person name="Storesund J.E."/>
            <person name="Kallscheuer N."/>
            <person name="Luecker S."/>
            <person name="Lage O.M."/>
            <person name="Pohl T."/>
            <person name="Merkel B.J."/>
            <person name="Hornburger P."/>
            <person name="Mueller R.-W."/>
            <person name="Bruemmer F."/>
            <person name="Labrenz M."/>
            <person name="Spormann A.M."/>
            <person name="Op Den Camp H."/>
            <person name="Overmann J."/>
            <person name="Amann R."/>
            <person name="Jetten M.S.M."/>
            <person name="Mascher T."/>
            <person name="Medema M.H."/>
            <person name="Devos D.P."/>
            <person name="Kaster A.-K."/>
            <person name="Ovreas L."/>
            <person name="Rohde M."/>
            <person name="Galperin M.Y."/>
            <person name="Jogler C."/>
        </authorList>
    </citation>
    <scope>NUCLEOTIDE SEQUENCE [LARGE SCALE GENOMIC DNA]</scope>
    <source>
        <strain evidence="1 2">KOR42</strain>
    </source>
</reference>
<evidence type="ECO:0008006" key="3">
    <source>
        <dbReference type="Google" id="ProtNLM"/>
    </source>
</evidence>
<evidence type="ECO:0000313" key="2">
    <source>
        <dbReference type="Proteomes" id="UP000317243"/>
    </source>
</evidence>